<accession>A0A257LSX0</accession>
<dbReference type="EMBL" id="NMUJ01000073">
    <property type="protein sequence ID" value="OYV02579.1"/>
    <property type="molecule type" value="Genomic_DNA"/>
</dbReference>
<organism evidence="1 2">
    <name type="scientific">candidate division WOR-3 bacterium 4484_18</name>
    <dbReference type="NCBI Taxonomy" id="2020626"/>
    <lineage>
        <taxon>Bacteria</taxon>
        <taxon>Bacteria division WOR-3</taxon>
    </lineage>
</organism>
<sequence length="371" mass="40240">MAHAYTPGLQVSERTVVRKERRLPLKGEVLIKEGDTVEAEQIIARAYLPGDVELLNIAGQLGVSGDEIKPYLKKKEGDEVKKGEIIAESKGLFGMFKTQVKSPIDGVIESISFVTGQAILRHPPQEVSIKAYINGTVEKVIPEEGAIIRTVATFIQGIFGIGGEGYGEILPVCSSPDETLTPELIPETAKGKVIVGGSFVTYEALQRAVEVGATGVVVGGIDADDLRRFLGYDIGVAITGTEKKGITLIVTEGFGRMNMAKKTFELLTKYAGRRASINGATQIRAGVMRPEVIITQEGEAEEPHKGWETGLEVGHLVRIIREPYFGQIGRVVELPPPLEQIETEAHVRILKVKLDDKVVTIPRANVEIIQG</sequence>
<protein>
    <recommendedName>
        <fullName evidence="3">RnfC Barrel sandwich hybrid domain-containing protein</fullName>
    </recommendedName>
</protein>
<evidence type="ECO:0008006" key="3">
    <source>
        <dbReference type="Google" id="ProtNLM"/>
    </source>
</evidence>
<comment type="caution">
    <text evidence="1">The sequence shown here is derived from an EMBL/GenBank/DDBJ whole genome shotgun (WGS) entry which is preliminary data.</text>
</comment>
<name>A0A257LSX0_UNCW3</name>
<dbReference type="Gene3D" id="2.40.50.100">
    <property type="match status" value="1"/>
</dbReference>
<dbReference type="Proteomes" id="UP000216312">
    <property type="component" value="Unassembled WGS sequence"/>
</dbReference>
<evidence type="ECO:0000313" key="1">
    <source>
        <dbReference type="EMBL" id="OYV02579.1"/>
    </source>
</evidence>
<reference evidence="2" key="1">
    <citation type="submission" date="2017-07" db="EMBL/GenBank/DDBJ databases">
        <title>Novel pathways for hydrocarbon cycling and metabolic interdependencies in hydrothermal sediment communities.</title>
        <authorList>
            <person name="Dombrowski N."/>
            <person name="Seitz K."/>
            <person name="Teske A."/>
            <person name="Baker B."/>
        </authorList>
    </citation>
    <scope>NUCLEOTIDE SEQUENCE [LARGE SCALE GENOMIC DNA]</scope>
</reference>
<gene>
    <name evidence="1" type="ORF">CGW93_04765</name>
</gene>
<evidence type="ECO:0000313" key="2">
    <source>
        <dbReference type="Proteomes" id="UP000216312"/>
    </source>
</evidence>
<proteinExistence type="predicted"/>
<dbReference type="AlphaFoldDB" id="A0A257LSX0"/>